<name>A0A6A8LVS2_9LACO</name>
<dbReference type="EMBL" id="WKKZ01000539">
    <property type="protein sequence ID" value="MSE06009.1"/>
    <property type="molecule type" value="Genomic_DNA"/>
</dbReference>
<sequence length="74" mass="8465">SPQKDEAVVMACKVLAEAQPVLTKTKLYGLDTNRNYRDVETNKIYGGDELMELGFYDPIIRNDYAATMYHFKAE</sequence>
<dbReference type="AlphaFoldDB" id="A0A6A8LVS2"/>
<evidence type="ECO:0000313" key="3">
    <source>
        <dbReference type="Proteomes" id="UP000437575"/>
    </source>
</evidence>
<dbReference type="Gene3D" id="2.60.40.1180">
    <property type="entry name" value="Golgi alpha-mannosidase II"/>
    <property type="match status" value="1"/>
</dbReference>
<gene>
    <name evidence="2" type="ORF">GKC34_09415</name>
</gene>
<accession>A0A6A8LVS2</accession>
<proteinExistence type="predicted"/>
<dbReference type="Pfam" id="PF16874">
    <property type="entry name" value="Glyco_hydro_36C"/>
    <property type="match status" value="1"/>
</dbReference>
<evidence type="ECO:0000313" key="2">
    <source>
        <dbReference type="EMBL" id="MSE06009.1"/>
    </source>
</evidence>
<dbReference type="InterPro" id="IPR013780">
    <property type="entry name" value="Glyco_hydro_b"/>
</dbReference>
<reference evidence="2 3" key="1">
    <citation type="submission" date="2019-11" db="EMBL/GenBank/DDBJ databases">
        <title>Draft Genome Sequence of Plant Growth-Promoting Rhizosphere-Associated Bacteria.</title>
        <authorList>
            <person name="Vasilyev I.Y."/>
            <person name="Radchenko V."/>
            <person name="Ilnitskaya E.V."/>
        </authorList>
    </citation>
    <scope>NUCLEOTIDE SEQUENCE [LARGE SCALE GENOMIC DNA]</scope>
    <source>
        <strain evidence="2 3">VRA_1sq_f</strain>
    </source>
</reference>
<dbReference type="Proteomes" id="UP000437575">
    <property type="component" value="Unassembled WGS sequence"/>
</dbReference>
<feature type="non-terminal residue" evidence="2">
    <location>
        <position position="1"/>
    </location>
</feature>
<protein>
    <submittedName>
        <fullName evidence="2">Alpha-galactosidase</fullName>
    </submittedName>
</protein>
<organism evidence="2 3">
    <name type="scientific">Ligilactobacillus salivarius</name>
    <dbReference type="NCBI Taxonomy" id="1624"/>
    <lineage>
        <taxon>Bacteria</taxon>
        <taxon>Bacillati</taxon>
        <taxon>Bacillota</taxon>
        <taxon>Bacilli</taxon>
        <taxon>Lactobacillales</taxon>
        <taxon>Lactobacillaceae</taxon>
        <taxon>Ligilactobacillus</taxon>
    </lineage>
</organism>
<feature type="domain" description="Glycosyl hydrolase family 36 C-terminal" evidence="1">
    <location>
        <begin position="1"/>
        <end position="71"/>
    </location>
</feature>
<dbReference type="InterPro" id="IPR031705">
    <property type="entry name" value="Glyco_hydro_36_C"/>
</dbReference>
<comment type="caution">
    <text evidence="2">The sequence shown here is derived from an EMBL/GenBank/DDBJ whole genome shotgun (WGS) entry which is preliminary data.</text>
</comment>
<evidence type="ECO:0000259" key="1">
    <source>
        <dbReference type="Pfam" id="PF16874"/>
    </source>
</evidence>